<dbReference type="WBParaSite" id="PgR008_g002_t05">
    <property type="protein sequence ID" value="PgR008_g002_t05"/>
    <property type="gene ID" value="PgR008_g002"/>
</dbReference>
<keyword evidence="2" id="KW-1185">Reference proteome</keyword>
<sequence>MKSYRTISSFSSSDRSYDICFNILCLRDAFYARICVMSFFMLDGYFLAAAMVLDKENGPKSRWRLNSKR</sequence>
<dbReference type="Proteomes" id="UP000887569">
    <property type="component" value="Unplaced"/>
</dbReference>
<organism evidence="2 3">
    <name type="scientific">Parascaris univalens</name>
    <name type="common">Nematode worm</name>
    <dbReference type="NCBI Taxonomy" id="6257"/>
    <lineage>
        <taxon>Eukaryota</taxon>
        <taxon>Metazoa</taxon>
        <taxon>Ecdysozoa</taxon>
        <taxon>Nematoda</taxon>
        <taxon>Chromadorea</taxon>
        <taxon>Rhabditida</taxon>
        <taxon>Spirurina</taxon>
        <taxon>Ascaridomorpha</taxon>
        <taxon>Ascaridoidea</taxon>
        <taxon>Ascarididae</taxon>
        <taxon>Parascaris</taxon>
    </lineage>
</organism>
<dbReference type="WBParaSite" id="PgR008_g002_t04">
    <property type="protein sequence ID" value="PgR008_g002_t04"/>
    <property type="gene ID" value="PgR008_g002"/>
</dbReference>
<reference evidence="3 4" key="1">
    <citation type="submission" date="2022-11" db="UniProtKB">
        <authorList>
            <consortium name="WormBaseParasite"/>
        </authorList>
    </citation>
    <scope>IDENTIFICATION</scope>
</reference>
<keyword evidence="1" id="KW-1133">Transmembrane helix</keyword>
<dbReference type="AlphaFoldDB" id="A0A915AHC1"/>
<keyword evidence="1" id="KW-0472">Membrane</keyword>
<evidence type="ECO:0000313" key="3">
    <source>
        <dbReference type="WBParaSite" id="PgR008_g002_t04"/>
    </source>
</evidence>
<keyword evidence="1" id="KW-0812">Transmembrane</keyword>
<protein>
    <submittedName>
        <fullName evidence="3 4">Uncharacterized protein</fullName>
    </submittedName>
</protein>
<evidence type="ECO:0000313" key="4">
    <source>
        <dbReference type="WBParaSite" id="PgR008_g002_t05"/>
    </source>
</evidence>
<evidence type="ECO:0000256" key="1">
    <source>
        <dbReference type="SAM" id="Phobius"/>
    </source>
</evidence>
<proteinExistence type="predicted"/>
<evidence type="ECO:0000313" key="2">
    <source>
        <dbReference type="Proteomes" id="UP000887569"/>
    </source>
</evidence>
<accession>A0A915AHC1</accession>
<feature type="transmembrane region" description="Helical" evidence="1">
    <location>
        <begin position="30"/>
        <end position="53"/>
    </location>
</feature>
<name>A0A915AHC1_PARUN</name>